<name>A0ABW2V652_9BACL</name>
<evidence type="ECO:0000256" key="1">
    <source>
        <dbReference type="SAM" id="SignalP"/>
    </source>
</evidence>
<reference evidence="3" key="1">
    <citation type="journal article" date="2019" name="Int. J. Syst. Evol. Microbiol.">
        <title>The Global Catalogue of Microorganisms (GCM) 10K type strain sequencing project: providing services to taxonomists for standard genome sequencing and annotation.</title>
        <authorList>
            <consortium name="The Broad Institute Genomics Platform"/>
            <consortium name="The Broad Institute Genome Sequencing Center for Infectious Disease"/>
            <person name="Wu L."/>
            <person name="Ma J."/>
        </authorList>
    </citation>
    <scope>NUCLEOTIDE SEQUENCE [LARGE SCALE GENOMIC DNA]</scope>
    <source>
        <strain evidence="3">JCM 18657</strain>
    </source>
</reference>
<accession>A0ABW2V652</accession>
<organism evidence="2 3">
    <name type="scientific">Paenibacillus thermoaerophilus</name>
    <dbReference type="NCBI Taxonomy" id="1215385"/>
    <lineage>
        <taxon>Bacteria</taxon>
        <taxon>Bacillati</taxon>
        <taxon>Bacillota</taxon>
        <taxon>Bacilli</taxon>
        <taxon>Bacillales</taxon>
        <taxon>Paenibacillaceae</taxon>
        <taxon>Paenibacillus</taxon>
    </lineage>
</organism>
<dbReference type="PROSITE" id="PS51257">
    <property type="entry name" value="PROKAR_LIPOPROTEIN"/>
    <property type="match status" value="1"/>
</dbReference>
<keyword evidence="1" id="KW-0732">Signal</keyword>
<feature type="signal peptide" evidence="1">
    <location>
        <begin position="1"/>
        <end position="15"/>
    </location>
</feature>
<sequence length="170" mass="18974">MKPFFLVPLFFALLAAGCTVPSVEGGRPSLPEKMPPDFAFSLEFGINGRNAVNTFDHTVTKDLIAGGVVTANIALTTEELEQIYERMRKINIADSKKLIPDRKTCLQTPHGTDKWNIRINGNTITHQWSGEYCNPTPDALQLGELRDFVFELVKAKDEYKRLPEATGGYD</sequence>
<protein>
    <recommendedName>
        <fullName evidence="4">Lipoprotein</fullName>
    </recommendedName>
</protein>
<evidence type="ECO:0000313" key="3">
    <source>
        <dbReference type="Proteomes" id="UP001596528"/>
    </source>
</evidence>
<feature type="chain" id="PRO_5047422507" description="Lipoprotein" evidence="1">
    <location>
        <begin position="16"/>
        <end position="170"/>
    </location>
</feature>
<keyword evidence="3" id="KW-1185">Reference proteome</keyword>
<proteinExistence type="predicted"/>
<dbReference type="RefSeq" id="WP_138789288.1">
    <property type="nucleotide sequence ID" value="NZ_JBHTGQ010000031.1"/>
</dbReference>
<evidence type="ECO:0008006" key="4">
    <source>
        <dbReference type="Google" id="ProtNLM"/>
    </source>
</evidence>
<dbReference type="EMBL" id="JBHTGQ010000031">
    <property type="protein sequence ID" value="MFC7750900.1"/>
    <property type="molecule type" value="Genomic_DNA"/>
</dbReference>
<gene>
    <name evidence="2" type="ORF">ACFQWB_13315</name>
</gene>
<evidence type="ECO:0000313" key="2">
    <source>
        <dbReference type="EMBL" id="MFC7750900.1"/>
    </source>
</evidence>
<comment type="caution">
    <text evidence="2">The sequence shown here is derived from an EMBL/GenBank/DDBJ whole genome shotgun (WGS) entry which is preliminary data.</text>
</comment>
<dbReference type="Proteomes" id="UP001596528">
    <property type="component" value="Unassembled WGS sequence"/>
</dbReference>